<gene>
    <name evidence="1" type="ORF">ECB94_03815</name>
</gene>
<dbReference type="SUPFAM" id="SSF69279">
    <property type="entry name" value="Phage tail proteins"/>
    <property type="match status" value="1"/>
</dbReference>
<dbReference type="RefSeq" id="WP_124940030.1">
    <property type="nucleotide sequence ID" value="NZ_CP033577.1"/>
</dbReference>
<evidence type="ECO:0000313" key="2">
    <source>
        <dbReference type="Proteomes" id="UP000279760"/>
    </source>
</evidence>
<name>A0A3G4VA69_9VIBR</name>
<dbReference type="AlphaFoldDB" id="A0A3G4VA69"/>
<reference evidence="1 2" key="1">
    <citation type="submission" date="2018-11" db="EMBL/GenBank/DDBJ databases">
        <title>Complete Genome Sequence of Vbrio mediterranei 117-T6: a Potential Pathogen Bacteria Isolated from the Conchocelis of Pyropia.</title>
        <authorList>
            <person name="Liu Q."/>
        </authorList>
    </citation>
    <scope>NUCLEOTIDE SEQUENCE [LARGE SCALE GENOMIC DNA]</scope>
    <source>
        <strain evidence="1 2">117-T6</strain>
    </source>
</reference>
<dbReference type="Proteomes" id="UP000279760">
    <property type="component" value="Chromosome 1"/>
</dbReference>
<dbReference type="Pfam" id="PF05954">
    <property type="entry name" value="Phage_GPD"/>
    <property type="match status" value="1"/>
</dbReference>
<evidence type="ECO:0000313" key="1">
    <source>
        <dbReference type="EMBL" id="AYV20482.1"/>
    </source>
</evidence>
<sequence length="335" mass="36718">MGLAPFKTVVNGKDITPIIREFFVSLTINDEAGLESDNFELVLADDGKVAFPKADANMQIYTGKDIEHLVFRGSFTVNSVKLRNPDKQIVISGDAANLGGSFKTQRDFTWQSTNLKTLVETIASRNGFTPSVSGKYANITIGHYVQAGQSDADLVTELAKEHGATMKIADKKLVFFERGDNQSVSGKTLPPVPVHITDETEAEIELKGSGNVKAVEAFWQAVEQGQKQMVRVGEATGKVKKLSKIFPDEEAARAAAEAVLYQEQRSDYVLTFDDFPFIPGVQAERNILVSGHARKEFNTEWMCSKVSEVLGTDGHTLSGEFVIPKQNVADMPRLS</sequence>
<dbReference type="EMBL" id="CP033577">
    <property type="protein sequence ID" value="AYV20482.1"/>
    <property type="molecule type" value="Genomic_DNA"/>
</dbReference>
<accession>A0A3G4VA69</accession>
<organism evidence="1 2">
    <name type="scientific">Vibrio mediterranei</name>
    <dbReference type="NCBI Taxonomy" id="689"/>
    <lineage>
        <taxon>Bacteria</taxon>
        <taxon>Pseudomonadati</taxon>
        <taxon>Pseudomonadota</taxon>
        <taxon>Gammaproteobacteria</taxon>
        <taxon>Vibrionales</taxon>
        <taxon>Vibrionaceae</taxon>
        <taxon>Vibrio</taxon>
    </lineage>
</organism>
<proteinExistence type="predicted"/>
<protein>
    <submittedName>
        <fullName evidence="1">Uncharacterized protein</fullName>
    </submittedName>
</protein>